<dbReference type="AlphaFoldDB" id="A0A0G4EHP3"/>
<feature type="compositionally biased region" description="Pro residues" evidence="1">
    <location>
        <begin position="395"/>
        <end position="407"/>
    </location>
</feature>
<feature type="compositionally biased region" description="Polar residues" evidence="1">
    <location>
        <begin position="158"/>
        <end position="167"/>
    </location>
</feature>
<gene>
    <name evidence="2" type="ORF">Vbra_11965</name>
</gene>
<name>A0A0G4EHP3_VITBC</name>
<sequence length="588" mass="63278">MTGVEVSRVVQFSDAGEAGKVSELATGLKRQWGDLCDDITSMDDKEAAGSVGDASPVSGGGGQADGPTLTRLLKDEMAHVCEVRQRVQAFQHTKSKPPTSPQDDTARYQTAAATLREQHEPELPLPFKTTLLLPPQPQGVIDKDGAGGGGVSGRGSSMAPSVHSSYGPSPARVAGNRQHHYLDNMSDASSTETQIALSELLLAQQSPAHHATIPPLDLSKIKEQDKRKPAAAEPAKEDDNKPQQEEPSTFQKLFSSFLMPAAEREEETGEEGEEEGEEDKIDVTEWGRPPIPRIKVLGKTALFLKRTQALAATNKKKDQNRHRRASVPPRQSDWDNIPTERVNATERGDTQKKEDITLQRRLLSLLFGGVEEAVTRKEEGEEEEEAEGEGEGGPPSAPSTPPPPPPASRHKTAAKAVLFIKRAEALANKEKVQQHQQQQQQQQRQSFFGSLFGEQQQQSLAIPPPPSPTPSHDEMTTLSVGDYEEKERGDRGDTSTPSVSLLGRLSLASLFTFEDEGATRERGGERDGKRKRPDHGHANAAGGGGGGVRMVPQPPAADTKKMPVAKSTVYVGRSSGSGASGGVGVFGW</sequence>
<feature type="compositionally biased region" description="Acidic residues" evidence="1">
    <location>
        <begin position="380"/>
        <end position="390"/>
    </location>
</feature>
<proteinExistence type="predicted"/>
<keyword evidence="3" id="KW-1185">Reference proteome</keyword>
<feature type="compositionally biased region" description="Acidic residues" evidence="1">
    <location>
        <begin position="264"/>
        <end position="280"/>
    </location>
</feature>
<feature type="region of interest" description="Disordered" evidence="1">
    <location>
        <begin position="143"/>
        <end position="174"/>
    </location>
</feature>
<feature type="region of interest" description="Disordered" evidence="1">
    <location>
        <begin position="369"/>
        <end position="563"/>
    </location>
</feature>
<feature type="compositionally biased region" description="Basic and acidic residues" evidence="1">
    <location>
        <begin position="421"/>
        <end position="433"/>
    </location>
</feature>
<feature type="compositionally biased region" description="Basic and acidic residues" evidence="1">
    <location>
        <begin position="219"/>
        <end position="244"/>
    </location>
</feature>
<accession>A0A0G4EHP3</accession>
<evidence type="ECO:0000313" key="3">
    <source>
        <dbReference type="Proteomes" id="UP000041254"/>
    </source>
</evidence>
<feature type="region of interest" description="Disordered" evidence="1">
    <location>
        <begin position="43"/>
        <end position="64"/>
    </location>
</feature>
<feature type="region of interest" description="Disordered" evidence="1">
    <location>
        <begin position="311"/>
        <end position="355"/>
    </location>
</feature>
<dbReference type="Proteomes" id="UP000041254">
    <property type="component" value="Unassembled WGS sequence"/>
</dbReference>
<feature type="region of interest" description="Disordered" evidence="1">
    <location>
        <begin position="206"/>
        <end position="248"/>
    </location>
</feature>
<reference evidence="2 3" key="1">
    <citation type="submission" date="2014-11" db="EMBL/GenBank/DDBJ databases">
        <authorList>
            <person name="Zhu J."/>
            <person name="Qi W."/>
            <person name="Song R."/>
        </authorList>
    </citation>
    <scope>NUCLEOTIDE SEQUENCE [LARGE SCALE GENOMIC DNA]</scope>
</reference>
<feature type="compositionally biased region" description="Basic and acidic residues" evidence="1">
    <location>
        <begin position="343"/>
        <end position="355"/>
    </location>
</feature>
<dbReference type="InParanoid" id="A0A0G4EHP3"/>
<feature type="region of interest" description="Disordered" evidence="1">
    <location>
        <begin position="260"/>
        <end position="286"/>
    </location>
</feature>
<dbReference type="VEuPathDB" id="CryptoDB:Vbra_11965"/>
<feature type="compositionally biased region" description="Low complexity" evidence="1">
    <location>
        <begin position="434"/>
        <end position="445"/>
    </location>
</feature>
<feature type="compositionally biased region" description="Basic and acidic residues" evidence="1">
    <location>
        <begin position="483"/>
        <end position="493"/>
    </location>
</feature>
<feature type="region of interest" description="Disordered" evidence="1">
    <location>
        <begin position="88"/>
        <end position="107"/>
    </location>
</feature>
<dbReference type="EMBL" id="CDMY01000228">
    <property type="protein sequence ID" value="CEL95535.1"/>
    <property type="molecule type" value="Genomic_DNA"/>
</dbReference>
<protein>
    <submittedName>
        <fullName evidence="2">Uncharacterized protein</fullName>
    </submittedName>
</protein>
<evidence type="ECO:0000256" key="1">
    <source>
        <dbReference type="SAM" id="MobiDB-lite"/>
    </source>
</evidence>
<evidence type="ECO:0000313" key="2">
    <source>
        <dbReference type="EMBL" id="CEL95535.1"/>
    </source>
</evidence>
<organism evidence="2 3">
    <name type="scientific">Vitrella brassicaformis (strain CCMP3155)</name>
    <dbReference type="NCBI Taxonomy" id="1169540"/>
    <lineage>
        <taxon>Eukaryota</taxon>
        <taxon>Sar</taxon>
        <taxon>Alveolata</taxon>
        <taxon>Colpodellida</taxon>
        <taxon>Vitrellaceae</taxon>
        <taxon>Vitrella</taxon>
    </lineage>
</organism>
<feature type="compositionally biased region" description="Basic and acidic residues" evidence="1">
    <location>
        <begin position="517"/>
        <end position="528"/>
    </location>
</feature>